<feature type="compositionally biased region" description="Low complexity" evidence="2">
    <location>
        <begin position="1577"/>
        <end position="1589"/>
    </location>
</feature>
<reference evidence="4" key="1">
    <citation type="journal article" date="2006" name="PLoS Biol.">
        <title>Macronuclear genome sequence of the ciliate Tetrahymena thermophila, a model eukaryote.</title>
        <authorList>
            <person name="Eisen J.A."/>
            <person name="Coyne R.S."/>
            <person name="Wu M."/>
            <person name="Wu D."/>
            <person name="Thiagarajan M."/>
            <person name="Wortman J.R."/>
            <person name="Badger J.H."/>
            <person name="Ren Q."/>
            <person name="Amedeo P."/>
            <person name="Jones K.M."/>
            <person name="Tallon L.J."/>
            <person name="Delcher A.L."/>
            <person name="Salzberg S.L."/>
            <person name="Silva J.C."/>
            <person name="Haas B.J."/>
            <person name="Majoros W.H."/>
            <person name="Farzad M."/>
            <person name="Carlton J.M."/>
            <person name="Smith R.K. Jr."/>
            <person name="Garg J."/>
            <person name="Pearlman R.E."/>
            <person name="Karrer K.M."/>
            <person name="Sun L."/>
            <person name="Manning G."/>
            <person name="Elde N.C."/>
            <person name="Turkewitz A.P."/>
            <person name="Asai D.J."/>
            <person name="Wilkes D.E."/>
            <person name="Wang Y."/>
            <person name="Cai H."/>
            <person name="Collins K."/>
            <person name="Stewart B.A."/>
            <person name="Lee S.R."/>
            <person name="Wilamowska K."/>
            <person name="Weinberg Z."/>
            <person name="Ruzzo W.L."/>
            <person name="Wloga D."/>
            <person name="Gaertig J."/>
            <person name="Frankel J."/>
            <person name="Tsao C.-C."/>
            <person name="Gorovsky M.A."/>
            <person name="Keeling P.J."/>
            <person name="Waller R.F."/>
            <person name="Patron N.J."/>
            <person name="Cherry J.M."/>
            <person name="Stover N.A."/>
            <person name="Krieger C.J."/>
            <person name="del Toro C."/>
            <person name="Ryder H.F."/>
            <person name="Williamson S.C."/>
            <person name="Barbeau R.A."/>
            <person name="Hamilton E.P."/>
            <person name="Orias E."/>
        </authorList>
    </citation>
    <scope>NUCLEOTIDE SEQUENCE [LARGE SCALE GENOMIC DNA]</scope>
    <source>
        <strain evidence="4">SB210</strain>
    </source>
</reference>
<feature type="compositionally biased region" description="Basic residues" evidence="2">
    <location>
        <begin position="1772"/>
        <end position="1787"/>
    </location>
</feature>
<dbReference type="RefSeq" id="XP_001025675.2">
    <property type="nucleotide sequence ID" value="XM_001025675.2"/>
</dbReference>
<feature type="region of interest" description="Disordered" evidence="2">
    <location>
        <begin position="1112"/>
        <end position="1141"/>
    </location>
</feature>
<evidence type="ECO:0000313" key="3">
    <source>
        <dbReference type="EMBL" id="EAS05430.2"/>
    </source>
</evidence>
<feature type="coiled-coil region" evidence="1">
    <location>
        <begin position="234"/>
        <end position="261"/>
    </location>
</feature>
<name>Q24CE4_TETTS</name>
<feature type="compositionally biased region" description="Low complexity" evidence="2">
    <location>
        <begin position="10"/>
        <end position="19"/>
    </location>
</feature>
<evidence type="ECO:0000256" key="2">
    <source>
        <dbReference type="SAM" id="MobiDB-lite"/>
    </source>
</evidence>
<feature type="compositionally biased region" description="Low complexity" evidence="2">
    <location>
        <begin position="1801"/>
        <end position="1814"/>
    </location>
</feature>
<dbReference type="Proteomes" id="UP000009168">
    <property type="component" value="Unassembled WGS sequence"/>
</dbReference>
<evidence type="ECO:0000256" key="1">
    <source>
        <dbReference type="SAM" id="Coils"/>
    </source>
</evidence>
<feature type="coiled-coil region" evidence="1">
    <location>
        <begin position="1640"/>
        <end position="1667"/>
    </location>
</feature>
<dbReference type="KEGG" id="tet:TTHERM_01079070"/>
<accession>Q24CE4</accession>
<dbReference type="EMBL" id="GG662371">
    <property type="protein sequence ID" value="EAS05430.2"/>
    <property type="molecule type" value="Genomic_DNA"/>
</dbReference>
<sequence>MLVMQKEMKQQQQSQQKQQTTNEKDGSKQNITISSTNIKQNDKKFDEKTNIEYKRLYDLLCEENQAKQKKYLQIKNIYQNGSYLVQEKEKDHLSEGLKFKGIRGLVSTTGEKSEDIILKTIQQKKAELEVMENQIQEQIMYNQTLNFMALRTDSILKDQRKLVLKMEKLNKIVDKRNQDYTQILKDYKSQQQLTQFKMAEQVAQLVNKEEIYKTIDQNRIKAQKMQNEDIQKISQEYEQIVKQITLQKQKVEEQVNQITELNQVVSKVANMKTSFPYTFQRGEAMLYVVHVFDHPLIENILGDLFYIGGKENKTIILDSYQKIPYQSSNTSNNTPTSKKLKDVLQKFNKTSLNLIVMPQEEKNHKKFEYKHQVSNSFNHSQIILKDGQIFCRLLDLISQKEKKMNNQLDNQQQNLQKSEKGSNKMHRPSIFIKNRSLGFNSELISGKTSKKTYNYDYQSQIQNKLDINTIEDNIFSMVLKAKDKFLSFARQSRTYYSDVEYRFLLKDLIKLDSNSNGYMSVLLSRIKRYEKVQKVKIDQKICDMFQKMSNKFIQLRSYLSQRIQEKNLKQEKNKRLRDKLCQLKIQQQKKYNISDENQLDSNCFLISNIQNSVADETEDDQIQDSNLNDDLLNSQQISKEQEMRNFRLMDKSLVIQKTQSISPFLKEIGKSISTSNIFESEVEPVEEIRFFKGRVNKQYQTDFNSINILNSKLDTLRYTNIHMFTESIKTNNSHHPFESQFIVLEKTLGVVKRILQLMNTCLQLAQVVIQNEAEFYRDISQASQQFSCFNYKMQEFLKQQEGRFFGSFKFNQQYKKNYTGGLNTLLKQFKMIFPSNLSSAQKMFHSLIAHDVVVINFLDIEYVENELKNIKQRYDEEVLQFVMKFNDEQDFNLEISQTNKNNSWNPQSLFDVLQPLKDKEDKILNYAQKCLEFKLMDMIQESSKQIIEKAQYQCQQTTKNLFDLCSELYLIIFQILVKRKQIIDQIKLKKERESPNNAVSFIFDSKIYGEEKPKIHNLTIKLPIESRKSSHTTQHQNRLFMERKSILRISENDSQAKKNIISVLSKAIKEKKKIQTEKEKSPSKMKSDKFFVINEEGQKEQGSSFQIQNAESKNFDEQKNEPSFKQKQFKEEYSQKSDLLKVNQNSSTQLDMLEIQSPITEKRKPSILRQLDKNFNFQENILLDIPRKKSVSVNSDKSLEKINTEQFQSQVVSKFHTMESDLHRMSLSQENNSDILQEKQSLLQSLSPKKEKQIQNQSSDQLFRTSLFYNNGTTNPFQISLYKDKTSSNRSQEESRILISSLGYYKNKEKTINKVIQKKQIENGEVYDSFNSSLLTVDLKTKQNIITLTPKIKKINGFTKNQIIELQDDQNDVNLYKEAVFFEEERKNIKHIISEESKIFYHFNPTSKSIKEISSPEKVKKIDERSSRLSFLNSPSLKQKNNSLNNSSIMSQSKFMIINKQSSLSPSQLPSILKNFSPQNQSLQDLKVKVVKFPTVSSNKKEVYFKDQPLTEKQAEENAKQNIIDPLSTSILPLSARENRKSLVPPYKIKEGSRDNLVKQYANKNETSQKQINNQNITHQQQHHQNSQQHRGRQKQNFLDKISSNKERLYQQFNPETLQGEEFVLEQYKKDFLHLDQVYKATIQANKEKLENMKNKVNSDHQSQENNNNDILKKYYEPKKRADLQQLLSNTASKQFTQKQKSEEFNRETSSSSFKEEGTNKDSKTKINNEQIQHEHLTNKVASFNKIKIKSKTNKQQSNKKQNKNAVENKTKTKKKFSKKKSNKQKQQKNQEADKLQSDQQKSQNSMEDSSSDMNDSKLDIYNDFGTSSNTNSSTSSLSNVSINQNKNDDYQKINELLLPNS</sequence>
<evidence type="ECO:0000313" key="4">
    <source>
        <dbReference type="Proteomes" id="UP000009168"/>
    </source>
</evidence>
<feature type="compositionally biased region" description="Basic and acidic residues" evidence="2">
    <location>
        <begin position="1113"/>
        <end position="1139"/>
    </location>
</feature>
<feature type="coiled-coil region" evidence="1">
    <location>
        <begin position="394"/>
        <end position="421"/>
    </location>
</feature>
<feature type="compositionally biased region" description="Low complexity" evidence="2">
    <location>
        <begin position="1827"/>
        <end position="1842"/>
    </location>
</feature>
<protein>
    <submittedName>
        <fullName evidence="3">Uncharacterized protein</fullName>
    </submittedName>
</protein>
<keyword evidence="1" id="KW-0175">Coiled coil</keyword>
<feature type="region of interest" description="Disordered" evidence="2">
    <location>
        <begin position="1694"/>
        <end position="1851"/>
    </location>
</feature>
<feature type="region of interest" description="Disordered" evidence="2">
    <location>
        <begin position="1577"/>
        <end position="1596"/>
    </location>
</feature>
<dbReference type="HOGENOM" id="CLU_237572_0_0_1"/>
<gene>
    <name evidence="3" type="ORF">TTHERM_01079070</name>
</gene>
<feature type="compositionally biased region" description="Basic and acidic residues" evidence="2">
    <location>
        <begin position="1714"/>
        <end position="1738"/>
    </location>
</feature>
<dbReference type="GeneID" id="7824357"/>
<proteinExistence type="predicted"/>
<keyword evidence="4" id="KW-1185">Reference proteome</keyword>
<organism evidence="3 4">
    <name type="scientific">Tetrahymena thermophila (strain SB210)</name>
    <dbReference type="NCBI Taxonomy" id="312017"/>
    <lineage>
        <taxon>Eukaryota</taxon>
        <taxon>Sar</taxon>
        <taxon>Alveolata</taxon>
        <taxon>Ciliophora</taxon>
        <taxon>Intramacronucleata</taxon>
        <taxon>Oligohymenophorea</taxon>
        <taxon>Hymenostomatida</taxon>
        <taxon>Tetrahymenina</taxon>
        <taxon>Tetrahymenidae</taxon>
        <taxon>Tetrahymena</taxon>
    </lineage>
</organism>
<feature type="region of interest" description="Disordered" evidence="2">
    <location>
        <begin position="1"/>
        <end position="36"/>
    </location>
</feature>
<dbReference type="InParanoid" id="Q24CE4"/>